<dbReference type="OrthoDB" id="1750003at2759"/>
<comment type="caution">
    <text evidence="9">The sequence shown here is derived from an EMBL/GenBank/DDBJ whole genome shotgun (WGS) entry which is preliminary data.</text>
</comment>
<feature type="region of interest" description="Disordered" evidence="7">
    <location>
        <begin position="128"/>
        <end position="225"/>
    </location>
</feature>
<evidence type="ECO:0000256" key="6">
    <source>
        <dbReference type="RuleBase" id="RU367031"/>
    </source>
</evidence>
<dbReference type="PANTHER" id="PTHR31500">
    <property type="entry name" value="AT-HOOK MOTIF NUCLEAR-LOCALIZED PROTEIN 9"/>
    <property type="match status" value="1"/>
</dbReference>
<evidence type="ECO:0000256" key="2">
    <source>
        <dbReference type="ARBA" id="ARBA00023015"/>
    </source>
</evidence>
<dbReference type="SMART" id="SM00384">
    <property type="entry name" value="AT_hook"/>
    <property type="match status" value="2"/>
</dbReference>
<comment type="subcellular location">
    <subcellularLocation>
        <location evidence="6">Nucleus</location>
    </subcellularLocation>
</comment>
<dbReference type="AlphaFoldDB" id="A0A371EG92"/>
<dbReference type="CDD" id="cd11378">
    <property type="entry name" value="DUF296"/>
    <property type="match status" value="1"/>
</dbReference>
<name>A0A371EG92_MUCPR</name>
<sequence>MAGENISIQCANAKFEKERKKKVDVRSRKRKDDDCIEAYSELLGTNDRIAVVVVVESSQRFQDQNLSMSGSDMAGREQFAVGMHKPQPQSQQQPQLHQNMRLDYAADATVVFAAPTVNINGGDSSAAALPPGLGLPQDQAQPLPRPIFGSPSESAKRKRGRPRKYGPDGGMALALTTSSPPGAAAAPVSHSGEAFPPALPSDSASAGSGKRRGRPRGSLNKNSSKFSGLGTLFTPHVITVKAGEDLSSTIMTLCQSSSRNICILTANGAISNVTLRQPATSGGTVTYEGRFEILSLGGTLILAENDAHGGRIGGLSVSLSGPDGRVLGGGVAGLLIAASPVQLVLASFVSDVRKQSKSAKRMENASSAAAKASTAAGQSSSPSRGTLSESSGGAGSGSPLNQSTEACNNNNNNTPPQGFSGMPWNYD</sequence>
<comment type="function">
    <text evidence="1 6">Transcription factor that specifically binds AT-rich DNA sequences related to the nuclear matrix attachment regions (MARs).</text>
</comment>
<dbReference type="STRING" id="157652.A0A371EG92"/>
<gene>
    <name evidence="9" type="primary">AHL10</name>
    <name evidence="9" type="ORF">CR513_56313</name>
</gene>
<feature type="non-terminal residue" evidence="9">
    <location>
        <position position="1"/>
    </location>
</feature>
<keyword evidence="5 6" id="KW-0539">Nucleus</keyword>
<evidence type="ECO:0000256" key="4">
    <source>
        <dbReference type="ARBA" id="ARBA00023163"/>
    </source>
</evidence>
<dbReference type="PANTHER" id="PTHR31500:SF57">
    <property type="entry name" value="AT-HOOK MOTIF NUCLEAR-LOCALIZED PROTEIN 10"/>
    <property type="match status" value="1"/>
</dbReference>
<dbReference type="InterPro" id="IPR005175">
    <property type="entry name" value="PPC_dom"/>
</dbReference>
<evidence type="ECO:0000256" key="5">
    <source>
        <dbReference type="ARBA" id="ARBA00023242"/>
    </source>
</evidence>
<accession>A0A371EG92</accession>
<keyword evidence="2 6" id="KW-0805">Transcription regulation</keyword>
<comment type="domain">
    <text evidence="6">The PPC domain mediates interactions between AHL proteins.</text>
</comment>
<evidence type="ECO:0000256" key="3">
    <source>
        <dbReference type="ARBA" id="ARBA00023125"/>
    </source>
</evidence>
<evidence type="ECO:0000256" key="1">
    <source>
        <dbReference type="ARBA" id="ARBA00003687"/>
    </source>
</evidence>
<dbReference type="InterPro" id="IPR017956">
    <property type="entry name" value="AT_hook_DNA-bd_motif"/>
</dbReference>
<keyword evidence="10" id="KW-1185">Reference proteome</keyword>
<evidence type="ECO:0000256" key="7">
    <source>
        <dbReference type="SAM" id="MobiDB-lite"/>
    </source>
</evidence>
<dbReference type="GO" id="GO:0005634">
    <property type="term" value="C:nucleus"/>
    <property type="evidence" value="ECO:0007669"/>
    <property type="project" value="UniProtKB-SubCell"/>
</dbReference>
<evidence type="ECO:0000259" key="8">
    <source>
        <dbReference type="PROSITE" id="PS51742"/>
    </source>
</evidence>
<evidence type="ECO:0000313" key="10">
    <source>
        <dbReference type="Proteomes" id="UP000257109"/>
    </source>
</evidence>
<feature type="compositionally biased region" description="Low complexity" evidence="7">
    <location>
        <begin position="365"/>
        <end position="391"/>
    </location>
</feature>
<keyword evidence="3 6" id="KW-0238">DNA-binding</keyword>
<dbReference type="InterPro" id="IPR039605">
    <property type="entry name" value="AHL"/>
</dbReference>
<dbReference type="SUPFAM" id="SSF117856">
    <property type="entry name" value="AF0104/ALDC/Ptd012-like"/>
    <property type="match status" value="1"/>
</dbReference>
<dbReference type="Gene3D" id="3.30.1330.80">
    <property type="entry name" value="Hypothetical protein, similar to alpha- acetolactate decarboxylase, domain 2"/>
    <property type="match status" value="1"/>
</dbReference>
<dbReference type="EMBL" id="QJKJ01014081">
    <property type="protein sequence ID" value="RDX65065.1"/>
    <property type="molecule type" value="Genomic_DNA"/>
</dbReference>
<feature type="compositionally biased region" description="Low complexity" evidence="7">
    <location>
        <begin position="178"/>
        <end position="191"/>
    </location>
</feature>
<dbReference type="GO" id="GO:0003680">
    <property type="term" value="F:minor groove of adenine-thymine-rich DNA binding"/>
    <property type="evidence" value="ECO:0007669"/>
    <property type="project" value="UniProtKB-UniRule"/>
</dbReference>
<dbReference type="PROSITE" id="PS51742">
    <property type="entry name" value="PPC"/>
    <property type="match status" value="1"/>
</dbReference>
<proteinExistence type="predicted"/>
<evidence type="ECO:0000313" key="9">
    <source>
        <dbReference type="EMBL" id="RDX65065.1"/>
    </source>
</evidence>
<feature type="domain" description="PPC" evidence="8">
    <location>
        <begin position="230"/>
        <end position="369"/>
    </location>
</feature>
<dbReference type="Proteomes" id="UP000257109">
    <property type="component" value="Unassembled WGS sequence"/>
</dbReference>
<organism evidence="9 10">
    <name type="scientific">Mucuna pruriens</name>
    <name type="common">Velvet bean</name>
    <name type="synonym">Dolichos pruriens</name>
    <dbReference type="NCBI Taxonomy" id="157652"/>
    <lineage>
        <taxon>Eukaryota</taxon>
        <taxon>Viridiplantae</taxon>
        <taxon>Streptophyta</taxon>
        <taxon>Embryophyta</taxon>
        <taxon>Tracheophyta</taxon>
        <taxon>Spermatophyta</taxon>
        <taxon>Magnoliopsida</taxon>
        <taxon>eudicotyledons</taxon>
        <taxon>Gunneridae</taxon>
        <taxon>Pentapetalae</taxon>
        <taxon>rosids</taxon>
        <taxon>fabids</taxon>
        <taxon>Fabales</taxon>
        <taxon>Fabaceae</taxon>
        <taxon>Papilionoideae</taxon>
        <taxon>50 kb inversion clade</taxon>
        <taxon>NPAAA clade</taxon>
        <taxon>indigoferoid/millettioid clade</taxon>
        <taxon>Phaseoleae</taxon>
        <taxon>Mucuna</taxon>
    </lineage>
</organism>
<dbReference type="Pfam" id="PF03479">
    <property type="entry name" value="PCC"/>
    <property type="match status" value="1"/>
</dbReference>
<keyword evidence="4 6" id="KW-0804">Transcription</keyword>
<protein>
    <recommendedName>
        <fullName evidence="6">AT-hook motif nuclear-localized protein</fullName>
    </recommendedName>
</protein>
<reference evidence="9" key="1">
    <citation type="submission" date="2018-05" db="EMBL/GenBank/DDBJ databases">
        <title>Draft genome of Mucuna pruriens seed.</title>
        <authorList>
            <person name="Nnadi N.E."/>
            <person name="Vos R."/>
            <person name="Hasami M.H."/>
            <person name="Devisetty U.K."/>
            <person name="Aguiy J.C."/>
        </authorList>
    </citation>
    <scope>NUCLEOTIDE SEQUENCE [LARGE SCALE GENOMIC DNA]</scope>
    <source>
        <strain evidence="9">JCA_2017</strain>
    </source>
</reference>
<feature type="region of interest" description="Disordered" evidence="7">
    <location>
        <begin position="359"/>
        <end position="427"/>
    </location>
</feature>